<evidence type="ECO:0000313" key="3">
    <source>
        <dbReference type="EMBL" id="RMJ02657.1"/>
    </source>
</evidence>
<dbReference type="AlphaFoldDB" id="A0A3M2RBJ2"/>
<accession>A0A3M2RBJ2</accession>
<dbReference type="GO" id="GO:0016717">
    <property type="term" value="F:oxidoreductase activity, acting on paired donors, with oxidation of a pair of donors resulting in the reduction of molecular oxygen to two molecules of water"/>
    <property type="evidence" value="ECO:0007669"/>
    <property type="project" value="TreeGrafter"/>
</dbReference>
<organism evidence="3 4">
    <name type="scientific">Marinobacter litoralis</name>
    <dbReference type="NCBI Taxonomy" id="187981"/>
    <lineage>
        <taxon>Bacteria</taxon>
        <taxon>Pseudomonadati</taxon>
        <taxon>Pseudomonadota</taxon>
        <taxon>Gammaproteobacteria</taxon>
        <taxon>Pseudomonadales</taxon>
        <taxon>Marinobacteraceae</taxon>
        <taxon>Marinobacter</taxon>
    </lineage>
</organism>
<feature type="transmembrane region" description="Helical" evidence="1">
    <location>
        <begin position="168"/>
        <end position="186"/>
    </location>
</feature>
<dbReference type="RefSeq" id="WP_114334895.1">
    <property type="nucleotide sequence ID" value="NZ_QMDL01000003.1"/>
</dbReference>
<evidence type="ECO:0000259" key="2">
    <source>
        <dbReference type="Pfam" id="PF00487"/>
    </source>
</evidence>
<dbReference type="InterPro" id="IPR005804">
    <property type="entry name" value="FA_desaturase_dom"/>
</dbReference>
<feature type="domain" description="Fatty acid desaturase" evidence="2">
    <location>
        <begin position="48"/>
        <end position="283"/>
    </location>
</feature>
<dbReference type="GO" id="GO:0008610">
    <property type="term" value="P:lipid biosynthetic process"/>
    <property type="evidence" value="ECO:0007669"/>
    <property type="project" value="UniProtKB-ARBA"/>
</dbReference>
<evidence type="ECO:0000256" key="1">
    <source>
        <dbReference type="SAM" id="Phobius"/>
    </source>
</evidence>
<keyword evidence="4" id="KW-1185">Reference proteome</keyword>
<feature type="transmembrane region" description="Helical" evidence="1">
    <location>
        <begin position="127"/>
        <end position="148"/>
    </location>
</feature>
<keyword evidence="1" id="KW-1133">Transmembrane helix</keyword>
<reference evidence="3 4" key="1">
    <citation type="submission" date="2018-08" db="EMBL/GenBank/DDBJ databases">
        <title>Whole Genome Sequence of the Moderate Halophilic Marine Bacterium Marinobacter litoralis Sw-45.</title>
        <authorList>
            <person name="Musa H."/>
        </authorList>
    </citation>
    <scope>NUCLEOTIDE SEQUENCE [LARGE SCALE GENOMIC DNA]</scope>
    <source>
        <strain evidence="3 4">Sw-45</strain>
    </source>
</reference>
<dbReference type="GO" id="GO:0016020">
    <property type="term" value="C:membrane"/>
    <property type="evidence" value="ECO:0007669"/>
    <property type="project" value="TreeGrafter"/>
</dbReference>
<evidence type="ECO:0000313" key="4">
    <source>
        <dbReference type="Proteomes" id="UP000265903"/>
    </source>
</evidence>
<sequence length="312" mass="35973">MGHNKKNPNREAVEYAKLYMGEMAWPTVVLVALVLTGYVAGLWLFAIGWLSPLATVPVLAMLTYMSYTPVHEAVHGNVHGKHESLRWLNDACGYLMAPFIAIPYASHRLEHMTHHRYTNQPDKDPDFVISGIGKGPLGAVITVFKFLWLQNTFFARTHWHKATTKERVVYCTEIAVSLGWRVAFVMLADVAYAGWVLFSSYFIGGFFTAYWFAYRPHIPYKDSARYRNTNSLIMPVWMKPFGWFWLGQNLHSIHHLFPRVPFYRYQALHDDIEPILREQGTPIVGIFSRQPIEKSGAESPPVERSSVMRWFF</sequence>
<keyword evidence="1" id="KW-0472">Membrane</keyword>
<name>A0A3M2RBJ2_9GAMM</name>
<protein>
    <submittedName>
        <fullName evidence="3">Fatty acid desaturase</fullName>
    </submittedName>
</protein>
<proteinExistence type="predicted"/>
<dbReference type="Pfam" id="PF00487">
    <property type="entry name" value="FA_desaturase"/>
    <property type="match status" value="1"/>
</dbReference>
<dbReference type="PANTHER" id="PTHR19353">
    <property type="entry name" value="FATTY ACID DESATURASE 2"/>
    <property type="match status" value="1"/>
</dbReference>
<dbReference type="PANTHER" id="PTHR19353:SF19">
    <property type="entry name" value="DELTA(5) FATTY ACID DESATURASE C-RELATED"/>
    <property type="match status" value="1"/>
</dbReference>
<keyword evidence="1" id="KW-0812">Transmembrane</keyword>
<comment type="caution">
    <text evidence="3">The sequence shown here is derived from an EMBL/GenBank/DDBJ whole genome shotgun (WGS) entry which is preliminary data.</text>
</comment>
<feature type="transmembrane region" description="Helical" evidence="1">
    <location>
        <begin position="23"/>
        <end position="43"/>
    </location>
</feature>
<dbReference type="EMBL" id="QMDL01000003">
    <property type="protein sequence ID" value="RMJ02657.1"/>
    <property type="molecule type" value="Genomic_DNA"/>
</dbReference>
<dbReference type="OrthoDB" id="9796486at2"/>
<dbReference type="Proteomes" id="UP000265903">
    <property type="component" value="Unassembled WGS sequence"/>
</dbReference>
<gene>
    <name evidence="3" type="ORF">DOQ08_02121</name>
</gene>
<dbReference type="InterPro" id="IPR012171">
    <property type="entry name" value="Fatty_acid_desaturase"/>
</dbReference>
<feature type="transmembrane region" description="Helical" evidence="1">
    <location>
        <begin position="192"/>
        <end position="213"/>
    </location>
</feature>